<dbReference type="AlphaFoldDB" id="A0A2P8HWR2"/>
<comment type="caution">
    <text evidence="2">The sequence shown here is derived from an EMBL/GenBank/DDBJ whole genome shotgun (WGS) entry which is preliminary data.</text>
</comment>
<evidence type="ECO:0000313" key="2">
    <source>
        <dbReference type="EMBL" id="PSL50638.1"/>
    </source>
</evidence>
<feature type="transmembrane region" description="Helical" evidence="1">
    <location>
        <begin position="175"/>
        <end position="197"/>
    </location>
</feature>
<feature type="transmembrane region" description="Helical" evidence="1">
    <location>
        <begin position="58"/>
        <end position="79"/>
    </location>
</feature>
<dbReference type="Proteomes" id="UP000242310">
    <property type="component" value="Unassembled WGS sequence"/>
</dbReference>
<feature type="transmembrane region" description="Helical" evidence="1">
    <location>
        <begin position="203"/>
        <end position="228"/>
    </location>
</feature>
<feature type="transmembrane region" description="Helical" evidence="1">
    <location>
        <begin position="6"/>
        <end position="27"/>
    </location>
</feature>
<feature type="transmembrane region" description="Helical" evidence="1">
    <location>
        <begin position="91"/>
        <end position="107"/>
    </location>
</feature>
<feature type="transmembrane region" description="Helical" evidence="1">
    <location>
        <begin position="407"/>
        <end position="431"/>
    </location>
</feature>
<dbReference type="OrthoDB" id="2813114at2"/>
<evidence type="ECO:0000256" key="1">
    <source>
        <dbReference type="SAM" id="Phobius"/>
    </source>
</evidence>
<reference evidence="2 3" key="1">
    <citation type="submission" date="2018-03" db="EMBL/GenBank/DDBJ databases">
        <title>Genomic Encyclopedia of Type Strains, Phase III (KMG-III): the genomes of soil and plant-associated and newly described type strains.</title>
        <authorList>
            <person name="Whitman W."/>
        </authorList>
    </citation>
    <scope>NUCLEOTIDE SEQUENCE [LARGE SCALE GENOMIC DNA]</scope>
    <source>
        <strain evidence="2 3">CGMCC 1.07653</strain>
    </source>
</reference>
<protein>
    <recommendedName>
        <fullName evidence="4">DUF401 family protein</fullName>
    </recommendedName>
</protein>
<organism evidence="2 3">
    <name type="scientific">Salsuginibacillus halophilus</name>
    <dbReference type="NCBI Taxonomy" id="517424"/>
    <lineage>
        <taxon>Bacteria</taxon>
        <taxon>Bacillati</taxon>
        <taxon>Bacillota</taxon>
        <taxon>Bacilli</taxon>
        <taxon>Bacillales</taxon>
        <taxon>Bacillaceae</taxon>
        <taxon>Salsuginibacillus</taxon>
    </lineage>
</organism>
<feature type="transmembrane region" description="Helical" evidence="1">
    <location>
        <begin position="284"/>
        <end position="304"/>
    </location>
</feature>
<feature type="transmembrane region" description="Helical" evidence="1">
    <location>
        <begin position="369"/>
        <end position="395"/>
    </location>
</feature>
<gene>
    <name evidence="2" type="ORF">B0H94_103251</name>
</gene>
<feature type="transmembrane region" description="Helical" evidence="1">
    <location>
        <begin position="32"/>
        <end position="52"/>
    </location>
</feature>
<proteinExistence type="predicted"/>
<evidence type="ECO:0000313" key="3">
    <source>
        <dbReference type="Proteomes" id="UP000242310"/>
    </source>
</evidence>
<dbReference type="RefSeq" id="WP_146139906.1">
    <property type="nucleotide sequence ID" value="NZ_PYAV01000003.1"/>
</dbReference>
<keyword evidence="3" id="KW-1185">Reference proteome</keyword>
<keyword evidence="1" id="KW-0812">Transmembrane</keyword>
<name>A0A2P8HWR2_9BACI</name>
<evidence type="ECO:0008006" key="4">
    <source>
        <dbReference type="Google" id="ProtNLM"/>
    </source>
</evidence>
<accession>A0A2P8HWR2</accession>
<keyword evidence="1" id="KW-0472">Membrane</keyword>
<feature type="transmembrane region" description="Helical" evidence="1">
    <location>
        <begin position="451"/>
        <end position="469"/>
    </location>
</feature>
<feature type="transmembrane region" description="Helical" evidence="1">
    <location>
        <begin position="260"/>
        <end position="278"/>
    </location>
</feature>
<sequence>MYNVFMRYSFTICIISYALLHIVSLIISADWVFHLMSAAGITALVLALIHLGPAKGPVPYLLTFGSLIVGLAALGTELWPMLWIGIREMSSVILLLLVVPAIGWVLREEHYIEALVGSAKQLFKTSKRFYTGLMFITQLVAYFLLFGAIPMLFQFVQVLLGDKKGEDWEYFKGTALLRGFGVSTIWVISIPSVVFIIESTGASLGFTLIQGFFIALLGVGLSLVFLIIHEKRSGIDYTAGILEELDNKLAATDSSRHQSLAREFITLFVTLFGPILVINSFVDWGLLLTISMCVPVWSISYYVLKKKSRPFFSQTRTYLQSGLIQKSQELGIMLSAGMLITIVHESGGGAWAINMIVTMSETTFLHILWILPFLVIFLGFVGLGPLTVMVLVGGILEGAGLPYPPELVVLSLTLGSAITVFLSPLILPLIVLSQSNGLSMWKNGLRFNLGYSIAFYVLVQIYLMIMLAIW</sequence>
<dbReference type="EMBL" id="PYAV01000003">
    <property type="protein sequence ID" value="PSL50638.1"/>
    <property type="molecule type" value="Genomic_DNA"/>
</dbReference>
<feature type="transmembrane region" description="Helical" evidence="1">
    <location>
        <begin position="129"/>
        <end position="155"/>
    </location>
</feature>
<keyword evidence="1" id="KW-1133">Transmembrane helix</keyword>